<name>A0A382CHC4_9ZZZZ</name>
<evidence type="ECO:0000313" key="1">
    <source>
        <dbReference type="EMBL" id="SVB24783.1"/>
    </source>
</evidence>
<gene>
    <name evidence="1" type="ORF">METZ01_LOCUS177637</name>
</gene>
<organism evidence="1">
    <name type="scientific">marine metagenome</name>
    <dbReference type="NCBI Taxonomy" id="408172"/>
    <lineage>
        <taxon>unclassified sequences</taxon>
        <taxon>metagenomes</taxon>
        <taxon>ecological metagenomes</taxon>
    </lineage>
</organism>
<dbReference type="AlphaFoldDB" id="A0A382CHC4"/>
<feature type="non-terminal residue" evidence="1">
    <location>
        <position position="46"/>
    </location>
</feature>
<sequence>MVNGVFLIVKPEKYIINENLKDNCNISYFFFKIYRLMVKILHVYNK</sequence>
<reference evidence="1" key="1">
    <citation type="submission" date="2018-05" db="EMBL/GenBank/DDBJ databases">
        <authorList>
            <person name="Lanie J.A."/>
            <person name="Ng W.-L."/>
            <person name="Kazmierczak K.M."/>
            <person name="Andrzejewski T.M."/>
            <person name="Davidsen T.M."/>
            <person name="Wayne K.J."/>
            <person name="Tettelin H."/>
            <person name="Glass J.I."/>
            <person name="Rusch D."/>
            <person name="Podicherti R."/>
            <person name="Tsui H.-C.T."/>
            <person name="Winkler M.E."/>
        </authorList>
    </citation>
    <scope>NUCLEOTIDE SEQUENCE</scope>
</reference>
<protein>
    <submittedName>
        <fullName evidence="1">Uncharacterized protein</fullName>
    </submittedName>
</protein>
<accession>A0A382CHC4</accession>
<dbReference type="EMBL" id="UINC01034241">
    <property type="protein sequence ID" value="SVB24783.1"/>
    <property type="molecule type" value="Genomic_DNA"/>
</dbReference>
<proteinExistence type="predicted"/>